<feature type="transmembrane region" description="Helical" evidence="1">
    <location>
        <begin position="129"/>
        <end position="146"/>
    </location>
</feature>
<accession>A0A229UKE6</accession>
<reference evidence="2 3" key="1">
    <citation type="submission" date="2017-07" db="EMBL/GenBank/DDBJ databases">
        <title>Genome sequencing and assembly of Paenibacillus rigui.</title>
        <authorList>
            <person name="Mayilraj S."/>
        </authorList>
    </citation>
    <scope>NUCLEOTIDE SEQUENCE [LARGE SCALE GENOMIC DNA]</scope>
    <source>
        <strain evidence="2 3">JCM 16352</strain>
    </source>
</reference>
<feature type="transmembrane region" description="Helical" evidence="1">
    <location>
        <begin position="48"/>
        <end position="68"/>
    </location>
</feature>
<keyword evidence="1" id="KW-0812">Transmembrane</keyword>
<name>A0A229UKE6_9BACL</name>
<keyword evidence="1" id="KW-1133">Transmembrane helix</keyword>
<gene>
    <name evidence="2" type="ORF">CF651_23500</name>
</gene>
<dbReference type="Proteomes" id="UP000215509">
    <property type="component" value="Unassembled WGS sequence"/>
</dbReference>
<keyword evidence="3" id="KW-1185">Reference proteome</keyword>
<dbReference type="InterPro" id="IPR018729">
    <property type="entry name" value="DUF2269_transmembrane"/>
</dbReference>
<comment type="caution">
    <text evidence="2">The sequence shown here is derived from an EMBL/GenBank/DDBJ whole genome shotgun (WGS) entry which is preliminary data.</text>
</comment>
<evidence type="ECO:0000313" key="3">
    <source>
        <dbReference type="Proteomes" id="UP000215509"/>
    </source>
</evidence>
<evidence type="ECO:0008006" key="4">
    <source>
        <dbReference type="Google" id="ProtNLM"/>
    </source>
</evidence>
<keyword evidence="1" id="KW-0472">Membrane</keyword>
<dbReference type="RefSeq" id="WP_094017324.1">
    <property type="nucleotide sequence ID" value="NZ_NMQW01000037.1"/>
</dbReference>
<feature type="transmembrane region" description="Helical" evidence="1">
    <location>
        <begin position="74"/>
        <end position="95"/>
    </location>
</feature>
<dbReference type="EMBL" id="NMQW01000037">
    <property type="protein sequence ID" value="OXM83880.1"/>
    <property type="molecule type" value="Genomic_DNA"/>
</dbReference>
<evidence type="ECO:0000313" key="2">
    <source>
        <dbReference type="EMBL" id="OXM83880.1"/>
    </source>
</evidence>
<protein>
    <recommendedName>
        <fullName evidence="4">DUF2269 domain-containing protein</fullName>
    </recommendedName>
</protein>
<proteinExistence type="predicted"/>
<feature type="transmembrane region" description="Helical" evidence="1">
    <location>
        <begin position="6"/>
        <end position="27"/>
    </location>
</feature>
<sequence>MYSLFVFIHIVAAIMGLGATFGFPIIAKSAKTVSQAKHTLELLKKLEILPKIGSVTLLVTGIVLGIMNPSLFGTGWYLISIVLYLAAQVIVIGLLPRKMAEQADILRKYNGDELLPAPYIAIGKQAGKLEGITHALAFLLILFMYFKPF</sequence>
<dbReference type="OrthoDB" id="1493393at2"/>
<dbReference type="AlphaFoldDB" id="A0A229UKE6"/>
<dbReference type="Pfam" id="PF10027">
    <property type="entry name" value="DUF2269"/>
    <property type="match status" value="1"/>
</dbReference>
<organism evidence="2 3">
    <name type="scientific">Paenibacillus rigui</name>
    <dbReference type="NCBI Taxonomy" id="554312"/>
    <lineage>
        <taxon>Bacteria</taxon>
        <taxon>Bacillati</taxon>
        <taxon>Bacillota</taxon>
        <taxon>Bacilli</taxon>
        <taxon>Bacillales</taxon>
        <taxon>Paenibacillaceae</taxon>
        <taxon>Paenibacillus</taxon>
    </lineage>
</organism>
<evidence type="ECO:0000256" key="1">
    <source>
        <dbReference type="SAM" id="Phobius"/>
    </source>
</evidence>